<dbReference type="PATRIC" id="fig|121290.4.peg.1210"/>
<dbReference type="EMBL" id="LMTR01000027">
    <property type="protein sequence ID" value="KWT71073.1"/>
    <property type="molecule type" value="Genomic_DNA"/>
</dbReference>
<feature type="signal peptide" evidence="1">
    <location>
        <begin position="1"/>
        <end position="27"/>
    </location>
</feature>
<dbReference type="Proteomes" id="UP000059074">
    <property type="component" value="Unassembled WGS sequence"/>
</dbReference>
<keyword evidence="1" id="KW-0732">Signal</keyword>
<comment type="caution">
    <text evidence="2">The sequence shown here is derived from an EMBL/GenBank/DDBJ whole genome shotgun (WGS) entry which is preliminary data.</text>
</comment>
<name>A0A109BLP0_HYPSL</name>
<evidence type="ECO:0000313" key="2">
    <source>
        <dbReference type="EMBL" id="KWT71073.1"/>
    </source>
</evidence>
<organism evidence="2 3">
    <name type="scientific">Hyphomicrobium sulfonivorans</name>
    <dbReference type="NCBI Taxonomy" id="121290"/>
    <lineage>
        <taxon>Bacteria</taxon>
        <taxon>Pseudomonadati</taxon>
        <taxon>Pseudomonadota</taxon>
        <taxon>Alphaproteobacteria</taxon>
        <taxon>Hyphomicrobiales</taxon>
        <taxon>Hyphomicrobiaceae</taxon>
        <taxon>Hyphomicrobium</taxon>
    </lineage>
</organism>
<dbReference type="AlphaFoldDB" id="A0A109BLP0"/>
<evidence type="ECO:0000256" key="1">
    <source>
        <dbReference type="SAM" id="SignalP"/>
    </source>
</evidence>
<dbReference type="RefSeq" id="WP_068459732.1">
    <property type="nucleotide sequence ID" value="NZ_JAEFBX010000001.1"/>
</dbReference>
<proteinExistence type="predicted"/>
<reference evidence="2 3" key="1">
    <citation type="submission" date="2015-10" db="EMBL/GenBank/DDBJ databases">
        <title>Transcriptomic analysis of a linuron degrading triple-species bacterial consortium.</title>
        <authorList>
            <person name="Albers P."/>
        </authorList>
    </citation>
    <scope>NUCLEOTIDE SEQUENCE [LARGE SCALE GENOMIC DNA]</scope>
    <source>
        <strain evidence="2 3">WDL6</strain>
    </source>
</reference>
<accession>A0A109BLP0</accession>
<sequence>MKALRLRLAVAAAAFFIVTPMAMPANAAIKCRDGNQNISGNWTPTPYCQDKLLFEVANSRGFKTSFAAIRNNPNHKKELCRFLFTDIRVEMTCLDAGVPGFIGGGR</sequence>
<feature type="chain" id="PRO_5007132682" evidence="1">
    <location>
        <begin position="28"/>
        <end position="106"/>
    </location>
</feature>
<gene>
    <name evidence="2" type="ORF">APY04_0735</name>
</gene>
<evidence type="ECO:0000313" key="3">
    <source>
        <dbReference type="Proteomes" id="UP000059074"/>
    </source>
</evidence>
<keyword evidence="3" id="KW-1185">Reference proteome</keyword>
<protein>
    <submittedName>
        <fullName evidence="2">Uncharacterized protein</fullName>
    </submittedName>
</protein>